<evidence type="ECO:0000256" key="1">
    <source>
        <dbReference type="ARBA" id="ARBA00002490"/>
    </source>
</evidence>
<dbReference type="AlphaFoldDB" id="A0AB34PJD7"/>
<name>A0AB34PJD7_CANAX</name>
<dbReference type="Proteomes" id="UP000030161">
    <property type="component" value="Unassembled WGS sequence"/>
</dbReference>
<accession>A0AB34PJD7</accession>
<evidence type="ECO:0000256" key="4">
    <source>
        <dbReference type="ARBA" id="ARBA00015368"/>
    </source>
</evidence>
<evidence type="ECO:0000313" key="12">
    <source>
        <dbReference type="EMBL" id="KGR00755.1"/>
    </source>
</evidence>
<proteinExistence type="inferred from homology"/>
<feature type="transmembrane region" description="Helical" evidence="11">
    <location>
        <begin position="35"/>
        <end position="53"/>
    </location>
</feature>
<evidence type="ECO:0000256" key="2">
    <source>
        <dbReference type="ARBA" id="ARBA00004434"/>
    </source>
</evidence>
<evidence type="ECO:0000256" key="11">
    <source>
        <dbReference type="SAM" id="Phobius"/>
    </source>
</evidence>
<reference evidence="12 13" key="1">
    <citation type="submission" date="2013-12" db="EMBL/GenBank/DDBJ databases">
        <title>The Genome Sequence of Candida albicans P78048.</title>
        <authorList>
            <consortium name="The Broad Institute Genome Sequencing Platform"/>
            <consortium name="The Broad Institute Genome Sequencing Center for Infectious Disease"/>
            <person name="Cuomo C."/>
            <person name="Bennett R."/>
            <person name="Hirakawa M."/>
            <person name="Noverr M."/>
            <person name="Mitchell A."/>
            <person name="Young S.K."/>
            <person name="Zeng Q."/>
            <person name="Gargeya S."/>
            <person name="Fitzgerald M."/>
            <person name="Abouelleil A."/>
            <person name="Alvarado L."/>
            <person name="Berlin A.M."/>
            <person name="Chapman S.B."/>
            <person name="Dewar J."/>
            <person name="Goldberg J."/>
            <person name="Griggs A."/>
            <person name="Gujja S."/>
            <person name="Hansen M."/>
            <person name="Howarth C."/>
            <person name="Imamovic A."/>
            <person name="Larimer J."/>
            <person name="McCowan C."/>
            <person name="Murphy C."/>
            <person name="Pearson M."/>
            <person name="Priest M."/>
            <person name="Roberts A."/>
            <person name="Saif S."/>
            <person name="Shea T."/>
            <person name="Sykes S."/>
            <person name="Wortman J."/>
            <person name="Nusbaum C."/>
            <person name="Birren B."/>
        </authorList>
    </citation>
    <scope>NUCLEOTIDE SEQUENCE [LARGE SCALE GENOMIC DNA]</scope>
    <source>
        <strain evidence="12 13">P78048</strain>
    </source>
</reference>
<evidence type="ECO:0000256" key="3">
    <source>
        <dbReference type="ARBA" id="ARBA00008370"/>
    </source>
</evidence>
<dbReference type="InterPro" id="IPR020164">
    <property type="entry name" value="Cyt_c_Oxase_assmbl_COX16"/>
</dbReference>
<evidence type="ECO:0000256" key="9">
    <source>
        <dbReference type="ARBA" id="ARBA00023128"/>
    </source>
</evidence>
<evidence type="ECO:0000256" key="5">
    <source>
        <dbReference type="ARBA" id="ARBA00019222"/>
    </source>
</evidence>
<evidence type="ECO:0000256" key="8">
    <source>
        <dbReference type="ARBA" id="ARBA00022989"/>
    </source>
</evidence>
<dbReference type="Pfam" id="PF14138">
    <property type="entry name" value="COX16"/>
    <property type="match status" value="1"/>
</dbReference>
<comment type="subcellular location">
    <subcellularLocation>
        <location evidence="2">Mitochondrion inner membrane</location>
        <topology evidence="2">Single-pass membrane protein</topology>
    </subcellularLocation>
</comment>
<evidence type="ECO:0000256" key="7">
    <source>
        <dbReference type="ARBA" id="ARBA00022792"/>
    </source>
</evidence>
<evidence type="ECO:0000256" key="10">
    <source>
        <dbReference type="ARBA" id="ARBA00023136"/>
    </source>
</evidence>
<comment type="caution">
    <text evidence="12">The sequence shown here is derived from an EMBL/GenBank/DDBJ whole genome shotgun (WGS) entry which is preliminary data.</text>
</comment>
<gene>
    <name evidence="12" type="ORF">MG3_06428</name>
</gene>
<keyword evidence="10 11" id="KW-0472">Membrane</keyword>
<keyword evidence="8 11" id="KW-1133">Transmembrane helix</keyword>
<comment type="function">
    <text evidence="1">Required for the assembly of the mitochondrial respiratory chain complex IV (CIV), also known as cytochrome c oxidase. May participate in merging the COX1 and COX2 assembly lines.</text>
</comment>
<keyword evidence="6 11" id="KW-0812">Transmembrane</keyword>
<dbReference type="PANTHER" id="PTHR17130">
    <property type="entry name" value="MITOCHONDRIAL OUTER MEMBRANE PROTEIN 25"/>
    <property type="match status" value="1"/>
</dbReference>
<protein>
    <recommendedName>
        <fullName evidence="4">Cytochrome c oxidase assembly protein COX16, mitochondrial</fullName>
    </recommendedName>
    <alternativeName>
        <fullName evidence="5">Cytochrome c oxidase assembly protein cox16, mitochondrial</fullName>
    </alternativeName>
</protein>
<dbReference type="GO" id="GO:0005743">
    <property type="term" value="C:mitochondrial inner membrane"/>
    <property type="evidence" value="ECO:0007669"/>
    <property type="project" value="UniProtKB-SubCell"/>
</dbReference>
<comment type="similarity">
    <text evidence="3">Belongs to the COX16 family.</text>
</comment>
<evidence type="ECO:0000256" key="6">
    <source>
        <dbReference type="ARBA" id="ARBA00022692"/>
    </source>
</evidence>
<evidence type="ECO:0000313" key="13">
    <source>
        <dbReference type="Proteomes" id="UP000030161"/>
    </source>
</evidence>
<keyword evidence="9" id="KW-0496">Mitochondrion</keyword>
<dbReference type="PANTHER" id="PTHR17130:SF14">
    <property type="entry name" value="CYTOCHROME C OXIDASE ASSEMBLY PROTEIN COX16 HOMOLOG, MITOCHONDRIAL"/>
    <property type="match status" value="1"/>
</dbReference>
<dbReference type="GO" id="GO:0033617">
    <property type="term" value="P:mitochondrial respiratory chain complex IV assembly"/>
    <property type="evidence" value="ECO:0007669"/>
    <property type="project" value="TreeGrafter"/>
</dbReference>
<organism evidence="12 13">
    <name type="scientific">Candida albicans P78048</name>
    <dbReference type="NCBI Taxonomy" id="1094989"/>
    <lineage>
        <taxon>Eukaryota</taxon>
        <taxon>Fungi</taxon>
        <taxon>Dikarya</taxon>
        <taxon>Ascomycota</taxon>
        <taxon>Saccharomycotina</taxon>
        <taxon>Pichiomycetes</taxon>
        <taxon>Debaryomycetaceae</taxon>
        <taxon>Candida/Lodderomyces clade</taxon>
        <taxon>Candida</taxon>
    </lineage>
</organism>
<dbReference type="SMR" id="A0AB34PJD7"/>
<dbReference type="EMBL" id="AJIX01000058">
    <property type="protein sequence ID" value="KGR00755.1"/>
    <property type="molecule type" value="Genomic_DNA"/>
</dbReference>
<keyword evidence="7" id="KW-0999">Mitochondrion inner membrane</keyword>
<sequence>MSYSGNRVFRGKKEQEAYDKTLAGRYVKLVKKNHFLFFGLPFLVSIVAGSIYLQKFTSVKWEKYDEKYQQLGEEEMLNLIENKRTVDKKNDYYRLQGLLNDHTNQVADDYEIVRVQRRKEDEPVWDRQ</sequence>